<comment type="caution">
    <text evidence="4">The sequence shown here is derived from an EMBL/GenBank/DDBJ whole genome shotgun (WGS) entry which is preliminary data.</text>
</comment>
<feature type="transmembrane region" description="Helical" evidence="1">
    <location>
        <begin position="284"/>
        <end position="306"/>
    </location>
</feature>
<dbReference type="EMBL" id="PVTD01000003">
    <property type="protein sequence ID" value="PRY24229.1"/>
    <property type="molecule type" value="Genomic_DNA"/>
</dbReference>
<keyword evidence="4" id="KW-0808">Transferase</keyword>
<dbReference type="GO" id="GO:0016740">
    <property type="term" value="F:transferase activity"/>
    <property type="evidence" value="ECO:0007669"/>
    <property type="project" value="UniProtKB-KW"/>
</dbReference>
<protein>
    <submittedName>
        <fullName evidence="4">GT2 family glycosyltransferase</fullName>
    </submittedName>
</protein>
<keyword evidence="1" id="KW-1133">Transmembrane helix</keyword>
<reference evidence="4 5" key="1">
    <citation type="submission" date="2018-03" db="EMBL/GenBank/DDBJ databases">
        <title>Genomic Encyclopedia of Archaeal and Bacterial Type Strains, Phase II (KMG-II): from individual species to whole genera.</title>
        <authorList>
            <person name="Goeker M."/>
        </authorList>
    </citation>
    <scope>NUCLEOTIDE SEQUENCE [LARGE SCALE GENOMIC DNA]</scope>
    <source>
        <strain evidence="4 5">DSM 29328</strain>
    </source>
</reference>
<evidence type="ECO:0000313" key="5">
    <source>
        <dbReference type="Proteomes" id="UP000239480"/>
    </source>
</evidence>
<dbReference type="AlphaFoldDB" id="A0A2T0RSQ2"/>
<organism evidence="4 5">
    <name type="scientific">Aliiruegeria haliotis</name>
    <dbReference type="NCBI Taxonomy" id="1280846"/>
    <lineage>
        <taxon>Bacteria</taxon>
        <taxon>Pseudomonadati</taxon>
        <taxon>Pseudomonadota</taxon>
        <taxon>Alphaproteobacteria</taxon>
        <taxon>Rhodobacterales</taxon>
        <taxon>Roseobacteraceae</taxon>
        <taxon>Aliiruegeria</taxon>
    </lineage>
</organism>
<dbReference type="OrthoDB" id="8416156at2"/>
<dbReference type="SUPFAM" id="SSF53448">
    <property type="entry name" value="Nucleotide-diphospho-sugar transferases"/>
    <property type="match status" value="1"/>
</dbReference>
<evidence type="ECO:0000259" key="3">
    <source>
        <dbReference type="Pfam" id="PF13632"/>
    </source>
</evidence>
<name>A0A2T0RSQ2_9RHOB</name>
<sequence>MAEVQCVGGVVIGRNEGERLERCLASLGNAVESVVYVDSGSSDDSVAIARRLGADVVELDAGTPFTAARARNAGVDRLVELGLPEFVQFVDGDCEILPGWIAKGCEALRADGGLCAVSGRLRERDPQASLYNRLLDAEWDGPVGPVPACGGNALFRCSAVRQVGGFDPNLIAGEEPELCFRLRQSGWAIMRIDAEMTLHDASMTRFSQWWQRSRRAGHAFAEGAAMHGRSGEHFNVRETLRALAWGGLLPFALIALALLLSPWWLLGGLIYPAQGLRISRRVGAIPAVFMTLGRFAEAQGIAGFLWNRRRGTRQSLIEYK</sequence>
<gene>
    <name evidence="4" type="ORF">CLV78_10393</name>
</gene>
<dbReference type="RefSeq" id="WP_106204613.1">
    <property type="nucleotide sequence ID" value="NZ_PVTD01000003.1"/>
</dbReference>
<feature type="domain" description="Glycosyltransferase 2-like" evidence="3">
    <location>
        <begin position="144"/>
        <end position="266"/>
    </location>
</feature>
<dbReference type="Gene3D" id="3.90.550.10">
    <property type="entry name" value="Spore Coat Polysaccharide Biosynthesis Protein SpsA, Chain A"/>
    <property type="match status" value="1"/>
</dbReference>
<keyword evidence="1" id="KW-0812">Transmembrane</keyword>
<dbReference type="PANTHER" id="PTHR43646:SF6">
    <property type="entry name" value="PRE-MYCOFACTOCIN GLYCOSYLTRANSFERASE"/>
    <property type="match status" value="1"/>
</dbReference>
<accession>A0A2T0RSQ2</accession>
<feature type="domain" description="Glycosyltransferase 2-like" evidence="2">
    <location>
        <begin position="12"/>
        <end position="126"/>
    </location>
</feature>
<dbReference type="Proteomes" id="UP000239480">
    <property type="component" value="Unassembled WGS sequence"/>
</dbReference>
<keyword evidence="1" id="KW-0472">Membrane</keyword>
<dbReference type="PANTHER" id="PTHR43646">
    <property type="entry name" value="GLYCOSYLTRANSFERASE"/>
    <property type="match status" value="1"/>
</dbReference>
<evidence type="ECO:0000313" key="4">
    <source>
        <dbReference type="EMBL" id="PRY24229.1"/>
    </source>
</evidence>
<dbReference type="CDD" id="cd00761">
    <property type="entry name" value="Glyco_tranf_GTA_type"/>
    <property type="match status" value="1"/>
</dbReference>
<evidence type="ECO:0000256" key="1">
    <source>
        <dbReference type="SAM" id="Phobius"/>
    </source>
</evidence>
<evidence type="ECO:0000259" key="2">
    <source>
        <dbReference type="Pfam" id="PF00535"/>
    </source>
</evidence>
<feature type="transmembrane region" description="Helical" evidence="1">
    <location>
        <begin position="242"/>
        <end position="264"/>
    </location>
</feature>
<dbReference type="InterPro" id="IPR001173">
    <property type="entry name" value="Glyco_trans_2-like"/>
</dbReference>
<dbReference type="Pfam" id="PF00535">
    <property type="entry name" value="Glycos_transf_2"/>
    <property type="match status" value="1"/>
</dbReference>
<proteinExistence type="predicted"/>
<dbReference type="Pfam" id="PF13632">
    <property type="entry name" value="Glyco_trans_2_3"/>
    <property type="match status" value="1"/>
</dbReference>
<keyword evidence="5" id="KW-1185">Reference proteome</keyword>
<dbReference type="InterPro" id="IPR029044">
    <property type="entry name" value="Nucleotide-diphossugar_trans"/>
</dbReference>